<dbReference type="InterPro" id="IPR014284">
    <property type="entry name" value="RNA_pol_sigma-70_dom"/>
</dbReference>
<dbReference type="PRINTS" id="PR00046">
    <property type="entry name" value="SIGMA70FCT"/>
</dbReference>
<dbReference type="InterPro" id="IPR050239">
    <property type="entry name" value="Sigma-70_RNA_pol_init_factors"/>
</dbReference>
<organism evidence="7">
    <name type="scientific">marine sediment metagenome</name>
    <dbReference type="NCBI Taxonomy" id="412755"/>
    <lineage>
        <taxon>unclassified sequences</taxon>
        <taxon>metagenomes</taxon>
        <taxon>ecological metagenomes</taxon>
    </lineage>
</organism>
<dbReference type="InterPro" id="IPR007627">
    <property type="entry name" value="RNA_pol_sigma70_r2"/>
</dbReference>
<dbReference type="Gene3D" id="1.10.10.10">
    <property type="entry name" value="Winged helix-like DNA-binding domain superfamily/Winged helix DNA-binding domain"/>
    <property type="match status" value="1"/>
</dbReference>
<dbReference type="Pfam" id="PF04545">
    <property type="entry name" value="Sigma70_r4"/>
    <property type="match status" value="1"/>
</dbReference>
<dbReference type="InterPro" id="IPR000943">
    <property type="entry name" value="RNA_pol_sigma70"/>
</dbReference>
<dbReference type="InterPro" id="IPR036388">
    <property type="entry name" value="WH-like_DNA-bd_sf"/>
</dbReference>
<dbReference type="GO" id="GO:0006352">
    <property type="term" value="P:DNA-templated transcription initiation"/>
    <property type="evidence" value="ECO:0007669"/>
    <property type="project" value="InterPro"/>
</dbReference>
<dbReference type="EMBL" id="LAZR01013688">
    <property type="protein sequence ID" value="KKM20827.1"/>
    <property type="molecule type" value="Genomic_DNA"/>
</dbReference>
<dbReference type="Gene3D" id="1.20.120.1810">
    <property type="match status" value="1"/>
</dbReference>
<dbReference type="SUPFAM" id="SSF88659">
    <property type="entry name" value="Sigma3 and sigma4 domains of RNA polymerase sigma factors"/>
    <property type="match status" value="1"/>
</dbReference>
<evidence type="ECO:0000259" key="6">
    <source>
        <dbReference type="Pfam" id="PF04545"/>
    </source>
</evidence>
<dbReference type="GO" id="GO:0016987">
    <property type="term" value="F:sigma factor activity"/>
    <property type="evidence" value="ECO:0007669"/>
    <property type="project" value="UniProtKB-KW"/>
</dbReference>
<dbReference type="Pfam" id="PF04542">
    <property type="entry name" value="Sigma70_r2"/>
    <property type="match status" value="1"/>
</dbReference>
<keyword evidence="3" id="KW-0238">DNA-binding</keyword>
<feature type="domain" description="RNA polymerase sigma-70 region 4" evidence="6">
    <location>
        <begin position="252"/>
        <end position="301"/>
    </location>
</feature>
<gene>
    <name evidence="7" type="ORF">LCGC14_1641580</name>
</gene>
<comment type="caution">
    <text evidence="7">The sequence shown here is derived from an EMBL/GenBank/DDBJ whole genome shotgun (WGS) entry which is preliminary data.</text>
</comment>
<name>A0A0F9I043_9ZZZZ</name>
<evidence type="ECO:0000256" key="1">
    <source>
        <dbReference type="ARBA" id="ARBA00023015"/>
    </source>
</evidence>
<keyword evidence="1" id="KW-0805">Transcription regulation</keyword>
<keyword evidence="2" id="KW-0731">Sigma factor</keyword>
<protein>
    <recommendedName>
        <fullName evidence="8">RNA polymerase sigma-70 domain-containing protein</fullName>
    </recommendedName>
</protein>
<dbReference type="InterPro" id="IPR007630">
    <property type="entry name" value="RNA_pol_sigma70_r4"/>
</dbReference>
<evidence type="ECO:0000256" key="4">
    <source>
        <dbReference type="ARBA" id="ARBA00023163"/>
    </source>
</evidence>
<evidence type="ECO:0008006" key="8">
    <source>
        <dbReference type="Google" id="ProtNLM"/>
    </source>
</evidence>
<evidence type="ECO:0000256" key="3">
    <source>
        <dbReference type="ARBA" id="ARBA00023125"/>
    </source>
</evidence>
<dbReference type="InterPro" id="IPR013324">
    <property type="entry name" value="RNA_pol_sigma_r3/r4-like"/>
</dbReference>
<dbReference type="GO" id="GO:0003677">
    <property type="term" value="F:DNA binding"/>
    <property type="evidence" value="ECO:0007669"/>
    <property type="project" value="UniProtKB-KW"/>
</dbReference>
<dbReference type="AlphaFoldDB" id="A0A0F9I043"/>
<dbReference type="SUPFAM" id="SSF88946">
    <property type="entry name" value="Sigma2 domain of RNA polymerase sigma factors"/>
    <property type="match status" value="1"/>
</dbReference>
<keyword evidence="4" id="KW-0804">Transcription</keyword>
<dbReference type="InterPro" id="IPR013325">
    <property type="entry name" value="RNA_pol_sigma_r2"/>
</dbReference>
<dbReference type="NCBIfam" id="TIGR02937">
    <property type="entry name" value="sigma70-ECF"/>
    <property type="match status" value="1"/>
</dbReference>
<sequence length="319" mass="36075">MIAAPLEIRHQSDRPPTVTVLTDGEQRLCDSIPSPIDCVQHPSFTSPLTEEQLFGPAAPDIHVPPYVLLPEVPDDSAPSRPARVPLTVEQERTLFLQYNYCRHRLARLQALQGRSFSTRRSREMAMWYGRALDVRAKLARANLALVPAMAKRMNVPRVELGGLISEGYMVILRCVDHFDASRGFRFSTYACRSLLRAFGRLARKISRYNQFFWVRFDPSVDRGDLDDWRDEKHRLDNADAVRTVLQAVEEDLSTVERMVIMERFGLRSSGKCRTVAQVGAMVGLKADAVRRVQVRAIAKIRSAVAEQRDIAYQGQPGQG</sequence>
<evidence type="ECO:0000313" key="7">
    <source>
        <dbReference type="EMBL" id="KKM20827.1"/>
    </source>
</evidence>
<proteinExistence type="predicted"/>
<accession>A0A0F9I043</accession>
<dbReference type="PANTHER" id="PTHR30603:SF47">
    <property type="entry name" value="RNA POLYMERASE SIGMA FACTOR SIGD, CHLOROPLASTIC"/>
    <property type="match status" value="1"/>
</dbReference>
<evidence type="ECO:0000256" key="2">
    <source>
        <dbReference type="ARBA" id="ARBA00023082"/>
    </source>
</evidence>
<reference evidence="7" key="1">
    <citation type="journal article" date="2015" name="Nature">
        <title>Complex archaea that bridge the gap between prokaryotes and eukaryotes.</title>
        <authorList>
            <person name="Spang A."/>
            <person name="Saw J.H."/>
            <person name="Jorgensen S.L."/>
            <person name="Zaremba-Niedzwiedzka K."/>
            <person name="Martijn J."/>
            <person name="Lind A.E."/>
            <person name="van Eijk R."/>
            <person name="Schleper C."/>
            <person name="Guy L."/>
            <person name="Ettema T.J."/>
        </authorList>
    </citation>
    <scope>NUCLEOTIDE SEQUENCE</scope>
</reference>
<feature type="domain" description="RNA polymerase sigma-70 region 2" evidence="5">
    <location>
        <begin position="138"/>
        <end position="207"/>
    </location>
</feature>
<dbReference type="PANTHER" id="PTHR30603">
    <property type="entry name" value="RNA POLYMERASE SIGMA FACTOR RPO"/>
    <property type="match status" value="1"/>
</dbReference>
<evidence type="ECO:0000259" key="5">
    <source>
        <dbReference type="Pfam" id="PF04542"/>
    </source>
</evidence>